<sequence>MDINKTAYILSIVLTIGLLAFLPVENNPAERLEIGAKAPLTDVEVTDVSGETLTLAEVAGENGLLVNFSCNTCPWVKAWEDRYNPIAELAEGNGIGVIALNPNAAIRDEGESMEDMKERAESSNYQFYYALDKQAKLAEAFGATRTPDIFLFNSDMELVYTGAIDDNAKSAEDVEKTFLKNAIENLVAGNEIDPKTTKALGCTIKWPE</sequence>
<feature type="transmembrane region" description="Helical" evidence="1">
    <location>
        <begin position="6"/>
        <end position="24"/>
    </location>
</feature>
<dbReference type="PANTHER" id="PTHR43640:SF1">
    <property type="entry name" value="THIOREDOXIN-DEPENDENT PEROXIREDOXIN"/>
    <property type="match status" value="1"/>
</dbReference>
<organism evidence="3 4">
    <name type="scientific">Fodinibius salicampi</name>
    <dbReference type="NCBI Taxonomy" id="1920655"/>
    <lineage>
        <taxon>Bacteria</taxon>
        <taxon>Pseudomonadati</taxon>
        <taxon>Balneolota</taxon>
        <taxon>Balneolia</taxon>
        <taxon>Balneolales</taxon>
        <taxon>Balneolaceae</taxon>
        <taxon>Fodinibius</taxon>
    </lineage>
</organism>
<dbReference type="PANTHER" id="PTHR43640">
    <property type="entry name" value="OS07G0260300 PROTEIN"/>
    <property type="match status" value="1"/>
</dbReference>
<comment type="caution">
    <text evidence="3">The sequence shown here is derived from an EMBL/GenBank/DDBJ whole genome shotgun (WGS) entry which is preliminary data.</text>
</comment>
<evidence type="ECO:0000256" key="1">
    <source>
        <dbReference type="SAM" id="Phobius"/>
    </source>
</evidence>
<dbReference type="Pfam" id="PF00578">
    <property type="entry name" value="AhpC-TSA"/>
    <property type="match status" value="1"/>
</dbReference>
<dbReference type="InterPro" id="IPR036249">
    <property type="entry name" value="Thioredoxin-like_sf"/>
</dbReference>
<dbReference type="PROSITE" id="PS51352">
    <property type="entry name" value="THIOREDOXIN_2"/>
    <property type="match status" value="1"/>
</dbReference>
<dbReference type="EMBL" id="JAJNDC010000001">
    <property type="protein sequence ID" value="MCW9712130.1"/>
    <property type="molecule type" value="Genomic_DNA"/>
</dbReference>
<dbReference type="SUPFAM" id="SSF52833">
    <property type="entry name" value="Thioredoxin-like"/>
    <property type="match status" value="1"/>
</dbReference>
<dbReference type="Gene3D" id="3.40.30.10">
    <property type="entry name" value="Glutaredoxin"/>
    <property type="match status" value="1"/>
</dbReference>
<dbReference type="InterPro" id="IPR000866">
    <property type="entry name" value="AhpC/TSA"/>
</dbReference>
<dbReference type="InterPro" id="IPR047262">
    <property type="entry name" value="PRX-like1"/>
</dbReference>
<evidence type="ECO:0000313" key="3">
    <source>
        <dbReference type="EMBL" id="MCW9712130.1"/>
    </source>
</evidence>
<feature type="domain" description="Thioredoxin" evidence="2">
    <location>
        <begin position="32"/>
        <end position="184"/>
    </location>
</feature>
<keyword evidence="1" id="KW-1133">Transmembrane helix</keyword>
<gene>
    <name evidence="3" type="ORF">LQ318_04350</name>
</gene>
<dbReference type="InterPro" id="IPR013766">
    <property type="entry name" value="Thioredoxin_domain"/>
</dbReference>
<keyword evidence="4" id="KW-1185">Reference proteome</keyword>
<reference evidence="3 4" key="1">
    <citation type="submission" date="2021-11" db="EMBL/GenBank/DDBJ databases">
        <title>Aliifidinibius sp. nov., a new bacterium isolated from saline soil.</title>
        <authorList>
            <person name="Galisteo C."/>
            <person name="De La Haba R."/>
            <person name="Sanchez-Porro C."/>
            <person name="Ventosa A."/>
        </authorList>
    </citation>
    <scope>NUCLEOTIDE SEQUENCE [LARGE SCALE GENOMIC DNA]</scope>
    <source>
        <strain evidence="3 4">KACC 190600</strain>
    </source>
</reference>
<protein>
    <submittedName>
        <fullName evidence="3">Thioredoxin family protein</fullName>
    </submittedName>
</protein>
<dbReference type="Proteomes" id="UP001207337">
    <property type="component" value="Unassembled WGS sequence"/>
</dbReference>
<evidence type="ECO:0000313" key="4">
    <source>
        <dbReference type="Proteomes" id="UP001207337"/>
    </source>
</evidence>
<keyword evidence="1" id="KW-0812">Transmembrane</keyword>
<dbReference type="CDD" id="cd02969">
    <property type="entry name" value="PRX_like1"/>
    <property type="match status" value="1"/>
</dbReference>
<dbReference type="RefSeq" id="WP_265787848.1">
    <property type="nucleotide sequence ID" value="NZ_BAABRS010000001.1"/>
</dbReference>
<evidence type="ECO:0000259" key="2">
    <source>
        <dbReference type="PROSITE" id="PS51352"/>
    </source>
</evidence>
<proteinExistence type="predicted"/>
<keyword evidence="1" id="KW-0472">Membrane</keyword>
<accession>A0ABT3PWA1</accession>
<name>A0ABT3PWA1_9BACT</name>